<comment type="cofactor">
    <cofactor evidence="1">
        <name>Mg(2+)</name>
        <dbReference type="ChEBI" id="CHEBI:18420"/>
    </cofactor>
</comment>
<dbReference type="InterPro" id="IPR008949">
    <property type="entry name" value="Isoprenoid_synthase_dom_sf"/>
</dbReference>
<keyword evidence="9" id="KW-1185">Reference proteome</keyword>
<proteinExistence type="inferred from homology"/>
<evidence type="ECO:0000256" key="2">
    <source>
        <dbReference type="ARBA" id="ARBA00005128"/>
    </source>
</evidence>
<keyword evidence="5" id="KW-0479">Metal-binding</keyword>
<dbReference type="EC" id="2.5.1.10" evidence="8"/>
<name>A0ABU2BCS1_9CORY</name>
<protein>
    <submittedName>
        <fullName evidence="8">Geranylgeranyl diphosphate synthase type I</fullName>
        <ecNumber evidence="8">2.5.1.1</ecNumber>
        <ecNumber evidence="8">2.5.1.10</ecNumber>
        <ecNumber evidence="8">2.5.1.29</ecNumber>
    </submittedName>
</protein>
<dbReference type="InterPro" id="IPR000092">
    <property type="entry name" value="Polyprenyl_synt"/>
</dbReference>
<dbReference type="SUPFAM" id="SSF48576">
    <property type="entry name" value="Terpenoid synthases"/>
    <property type="match status" value="1"/>
</dbReference>
<comment type="pathway">
    <text evidence="2">Isoprenoid biosynthesis.</text>
</comment>
<evidence type="ECO:0000256" key="5">
    <source>
        <dbReference type="ARBA" id="ARBA00022723"/>
    </source>
</evidence>
<dbReference type="Pfam" id="PF00348">
    <property type="entry name" value="polyprenyl_synt"/>
    <property type="match status" value="1"/>
</dbReference>
<evidence type="ECO:0000256" key="3">
    <source>
        <dbReference type="ARBA" id="ARBA00006706"/>
    </source>
</evidence>
<evidence type="ECO:0000256" key="6">
    <source>
        <dbReference type="ARBA" id="ARBA00022842"/>
    </source>
</evidence>
<dbReference type="SFLD" id="SFLDG01017">
    <property type="entry name" value="Polyprenyl_Transferase_Like"/>
    <property type="match status" value="1"/>
</dbReference>
<dbReference type="Gene3D" id="1.10.600.10">
    <property type="entry name" value="Farnesyl Diphosphate Synthase"/>
    <property type="match status" value="1"/>
</dbReference>
<evidence type="ECO:0000313" key="8">
    <source>
        <dbReference type="EMBL" id="MDR7356151.1"/>
    </source>
</evidence>
<sequence>MTKPLQAEAIPALVEQHVQEFFSAQRDDIARIGAPVSRAVELLENYVLSGGKRIRPLFAWAGFIAAGGERSGVEDSEAVLRAVSSLELIQACALIHDDIIDSSDTRRGHPTVHRVAEARHVDRKWMGHSGHFGHSVAILVGDLALVWADDLFHGSGISAAGIQRALPAWRGMRTEVIGGQLLDITLEASGSEDVELAHNVNRFKTAAYTIERPLHIGAALGGADEELISALRAFGTDIGVAFQLRDDQLGVFGDPAITGKPAGDDLREGKRTVLLSTALKLADAPTAQLIRQGVGNVTDPQEIAELTAAIRATGAHDAIEEQISALTAAGLEHLSRATIDSDTYALLERLALKATARWL</sequence>
<evidence type="ECO:0000313" key="9">
    <source>
        <dbReference type="Proteomes" id="UP001183619"/>
    </source>
</evidence>
<dbReference type="EC" id="2.5.1.1" evidence="8"/>
<dbReference type="GO" id="GO:0004311">
    <property type="term" value="F:geranylgeranyl diphosphate synthase activity"/>
    <property type="evidence" value="ECO:0007669"/>
    <property type="project" value="UniProtKB-EC"/>
</dbReference>
<comment type="caution">
    <text evidence="8">The sequence shown here is derived from an EMBL/GenBank/DDBJ whole genome shotgun (WGS) entry which is preliminary data.</text>
</comment>
<dbReference type="InterPro" id="IPR033749">
    <property type="entry name" value="Polyprenyl_synt_CS"/>
</dbReference>
<dbReference type="PROSITE" id="PS00723">
    <property type="entry name" value="POLYPRENYL_SYNTHASE_1"/>
    <property type="match status" value="1"/>
</dbReference>
<dbReference type="CDD" id="cd00685">
    <property type="entry name" value="Trans_IPPS_HT"/>
    <property type="match status" value="1"/>
</dbReference>
<dbReference type="PANTHER" id="PTHR12001">
    <property type="entry name" value="GERANYLGERANYL PYROPHOSPHATE SYNTHASE"/>
    <property type="match status" value="1"/>
</dbReference>
<dbReference type="PANTHER" id="PTHR12001:SF85">
    <property type="entry name" value="SHORT CHAIN ISOPRENYL DIPHOSPHATE SYNTHASE"/>
    <property type="match status" value="1"/>
</dbReference>
<evidence type="ECO:0000256" key="7">
    <source>
        <dbReference type="RuleBase" id="RU004466"/>
    </source>
</evidence>
<keyword evidence="6" id="KW-0460">Magnesium</keyword>
<evidence type="ECO:0000256" key="1">
    <source>
        <dbReference type="ARBA" id="ARBA00001946"/>
    </source>
</evidence>
<dbReference type="EMBL" id="JAVDYF010000001">
    <property type="protein sequence ID" value="MDR7356151.1"/>
    <property type="molecule type" value="Genomic_DNA"/>
</dbReference>
<dbReference type="GO" id="GO:0004161">
    <property type="term" value="F:dimethylallyltranstransferase activity"/>
    <property type="evidence" value="ECO:0007669"/>
    <property type="project" value="UniProtKB-EC"/>
</dbReference>
<dbReference type="Proteomes" id="UP001183619">
    <property type="component" value="Unassembled WGS sequence"/>
</dbReference>
<comment type="similarity">
    <text evidence="3 7">Belongs to the FPP/GGPP synthase family.</text>
</comment>
<evidence type="ECO:0000256" key="4">
    <source>
        <dbReference type="ARBA" id="ARBA00022679"/>
    </source>
</evidence>
<gene>
    <name evidence="8" type="ORF">J2S37_002689</name>
</gene>
<keyword evidence="4 7" id="KW-0808">Transferase</keyword>
<dbReference type="SFLD" id="SFLDS00005">
    <property type="entry name" value="Isoprenoid_Synthase_Type_I"/>
    <property type="match status" value="1"/>
</dbReference>
<reference evidence="8 9" key="1">
    <citation type="submission" date="2023-07" db="EMBL/GenBank/DDBJ databases">
        <title>Sequencing the genomes of 1000 actinobacteria strains.</title>
        <authorList>
            <person name="Klenk H.-P."/>
        </authorList>
    </citation>
    <scope>NUCLEOTIDE SEQUENCE [LARGE SCALE GENOMIC DNA]</scope>
    <source>
        <strain evidence="8 9">DSM 44508</strain>
    </source>
</reference>
<dbReference type="EC" id="2.5.1.29" evidence="8"/>
<dbReference type="GO" id="GO:0004337">
    <property type="term" value="F:(2E,6E)-farnesyl diphosphate synthase activity"/>
    <property type="evidence" value="ECO:0007669"/>
    <property type="project" value="UniProtKB-EC"/>
</dbReference>
<organism evidence="8 9">
    <name type="scientific">Corynebacterium felinum</name>
    <dbReference type="NCBI Taxonomy" id="131318"/>
    <lineage>
        <taxon>Bacteria</taxon>
        <taxon>Bacillati</taxon>
        <taxon>Actinomycetota</taxon>
        <taxon>Actinomycetes</taxon>
        <taxon>Mycobacteriales</taxon>
        <taxon>Corynebacteriaceae</taxon>
        <taxon>Corynebacterium</taxon>
    </lineage>
</organism>
<accession>A0ABU2BCS1</accession>
<dbReference type="RefSeq" id="WP_374724739.1">
    <property type="nucleotide sequence ID" value="NZ_BAAAJS010000056.1"/>
</dbReference>